<dbReference type="STRING" id="34060.B0181_11115"/>
<gene>
    <name evidence="9" type="ORF">B0181_11115</name>
    <name evidence="10" type="ORF">NCTC10293_01227</name>
</gene>
<keyword evidence="3" id="KW-0540">Nuclease</keyword>
<comment type="cofactor">
    <cofactor evidence="1">
        <name>Mg(2+)</name>
        <dbReference type="ChEBI" id="CHEBI:18420"/>
    </cofactor>
</comment>
<evidence type="ECO:0000259" key="8">
    <source>
        <dbReference type="Pfam" id="PF01850"/>
    </source>
</evidence>
<dbReference type="Pfam" id="PF01850">
    <property type="entry name" value="PIN"/>
    <property type="match status" value="1"/>
</dbReference>
<keyword evidence="4" id="KW-0479">Metal-binding</keyword>
<dbReference type="AlphaFoldDB" id="A0A1S9ZUP0"/>
<evidence type="ECO:0000256" key="2">
    <source>
        <dbReference type="ARBA" id="ARBA00022649"/>
    </source>
</evidence>
<proteinExistence type="inferred from homology"/>
<keyword evidence="5" id="KW-0378">Hydrolase</keyword>
<keyword evidence="6" id="KW-0460">Magnesium</keyword>
<dbReference type="Gene3D" id="3.40.50.1010">
    <property type="entry name" value="5'-nuclease"/>
    <property type="match status" value="1"/>
</dbReference>
<dbReference type="GO" id="GO:0004518">
    <property type="term" value="F:nuclease activity"/>
    <property type="evidence" value="ECO:0007669"/>
    <property type="project" value="UniProtKB-KW"/>
</dbReference>
<evidence type="ECO:0000256" key="1">
    <source>
        <dbReference type="ARBA" id="ARBA00001946"/>
    </source>
</evidence>
<dbReference type="GO" id="GO:0046872">
    <property type="term" value="F:metal ion binding"/>
    <property type="evidence" value="ECO:0007669"/>
    <property type="project" value="UniProtKB-KW"/>
</dbReference>
<comment type="similarity">
    <text evidence="7">Belongs to the PINc/VapC protein family.</text>
</comment>
<name>A0A1S9ZUP0_9GAMM</name>
<accession>A0A1S9ZUP0</accession>
<evidence type="ECO:0000313" key="12">
    <source>
        <dbReference type="Proteomes" id="UP000255279"/>
    </source>
</evidence>
<protein>
    <submittedName>
        <fullName evidence="10">Plasmid maintenance protein</fullName>
    </submittedName>
</protein>
<reference evidence="10 12" key="2">
    <citation type="submission" date="2018-06" db="EMBL/GenBank/DDBJ databases">
        <authorList>
            <consortium name="Pathogen Informatics"/>
            <person name="Doyle S."/>
        </authorList>
    </citation>
    <scope>NUCLEOTIDE SEQUENCE [LARGE SCALE GENOMIC DNA]</scope>
    <source>
        <strain evidence="10 12">NCTC10293</strain>
    </source>
</reference>
<sequence>MYLLDTNIVSEIRKISNGKVNKGVADWFKVAETDSQFISTITLFELQKGVLLAAHNNDFVKADALQSWLDIVRFNFTSRTLPVNKKVALRCAALHIPNPRPSFDSLIAATALAHDLILVTRNTKDFQNIDGLRIFNPFT</sequence>
<dbReference type="SUPFAM" id="SSF88723">
    <property type="entry name" value="PIN domain-like"/>
    <property type="match status" value="1"/>
</dbReference>
<evidence type="ECO:0000256" key="7">
    <source>
        <dbReference type="ARBA" id="ARBA00038093"/>
    </source>
</evidence>
<dbReference type="OrthoDB" id="9804823at2"/>
<keyword evidence="11" id="KW-1185">Reference proteome</keyword>
<evidence type="ECO:0000313" key="10">
    <source>
        <dbReference type="EMBL" id="STZ13649.1"/>
    </source>
</evidence>
<dbReference type="GO" id="GO:0016787">
    <property type="term" value="F:hydrolase activity"/>
    <property type="evidence" value="ECO:0007669"/>
    <property type="project" value="UniProtKB-KW"/>
</dbReference>
<organism evidence="9 11">
    <name type="scientific">Moraxella caviae</name>
    <dbReference type="NCBI Taxonomy" id="34060"/>
    <lineage>
        <taxon>Bacteria</taxon>
        <taxon>Pseudomonadati</taxon>
        <taxon>Pseudomonadota</taxon>
        <taxon>Gammaproteobacteria</taxon>
        <taxon>Moraxellales</taxon>
        <taxon>Moraxellaceae</taxon>
        <taxon>Moraxella</taxon>
    </lineage>
</organism>
<dbReference type="EMBL" id="MUXU01000086">
    <property type="protein sequence ID" value="OOR87117.1"/>
    <property type="molecule type" value="Genomic_DNA"/>
</dbReference>
<reference evidence="9 11" key="1">
    <citation type="submission" date="2017-02" db="EMBL/GenBank/DDBJ databases">
        <title>Draft genome sequence of Moraxella caviae CCUG 355 type strain.</title>
        <authorList>
            <person name="Engstrom-Jakobsson H."/>
            <person name="Salva-Serra F."/>
            <person name="Thorell K."/>
            <person name="Gonzales-Siles L."/>
            <person name="Karlsson R."/>
            <person name="Boulund F."/>
            <person name="Engstrand L."/>
            <person name="Moore E."/>
        </authorList>
    </citation>
    <scope>NUCLEOTIDE SEQUENCE [LARGE SCALE GENOMIC DNA]</scope>
    <source>
        <strain evidence="9 11">CCUG 355</strain>
    </source>
</reference>
<evidence type="ECO:0000256" key="5">
    <source>
        <dbReference type="ARBA" id="ARBA00022801"/>
    </source>
</evidence>
<dbReference type="EMBL" id="UGQE01000002">
    <property type="protein sequence ID" value="STZ13649.1"/>
    <property type="molecule type" value="Genomic_DNA"/>
</dbReference>
<feature type="domain" description="PIN" evidence="8">
    <location>
        <begin position="2"/>
        <end position="131"/>
    </location>
</feature>
<evidence type="ECO:0000313" key="11">
    <source>
        <dbReference type="Proteomes" id="UP000190435"/>
    </source>
</evidence>
<dbReference type="InterPro" id="IPR029060">
    <property type="entry name" value="PIN-like_dom_sf"/>
</dbReference>
<evidence type="ECO:0000256" key="4">
    <source>
        <dbReference type="ARBA" id="ARBA00022723"/>
    </source>
</evidence>
<dbReference type="RefSeq" id="WP_078277552.1">
    <property type="nucleotide sequence ID" value="NZ_MUXU01000086.1"/>
</dbReference>
<dbReference type="InterPro" id="IPR002716">
    <property type="entry name" value="PIN_dom"/>
</dbReference>
<dbReference type="InterPro" id="IPR050556">
    <property type="entry name" value="Type_II_TA_system_RNase"/>
</dbReference>
<dbReference type="Proteomes" id="UP000255279">
    <property type="component" value="Unassembled WGS sequence"/>
</dbReference>
<dbReference type="CDD" id="cd18746">
    <property type="entry name" value="PIN_VapC4-5_FitB-like"/>
    <property type="match status" value="1"/>
</dbReference>
<dbReference type="PANTHER" id="PTHR33653:SF1">
    <property type="entry name" value="RIBONUCLEASE VAPC2"/>
    <property type="match status" value="1"/>
</dbReference>
<dbReference type="Proteomes" id="UP000190435">
    <property type="component" value="Unassembled WGS sequence"/>
</dbReference>
<evidence type="ECO:0000256" key="6">
    <source>
        <dbReference type="ARBA" id="ARBA00022842"/>
    </source>
</evidence>
<evidence type="ECO:0000313" key="9">
    <source>
        <dbReference type="EMBL" id="OOR87117.1"/>
    </source>
</evidence>
<dbReference type="PANTHER" id="PTHR33653">
    <property type="entry name" value="RIBONUCLEASE VAPC2"/>
    <property type="match status" value="1"/>
</dbReference>
<keyword evidence="2" id="KW-1277">Toxin-antitoxin system</keyword>
<evidence type="ECO:0000256" key="3">
    <source>
        <dbReference type="ARBA" id="ARBA00022722"/>
    </source>
</evidence>